<organism evidence="2 3">
    <name type="scientific">Amycolatopsis antarctica</name>
    <dbReference type="NCBI Taxonomy" id="1854586"/>
    <lineage>
        <taxon>Bacteria</taxon>
        <taxon>Bacillati</taxon>
        <taxon>Actinomycetota</taxon>
        <taxon>Actinomycetes</taxon>
        <taxon>Pseudonocardiales</taxon>
        <taxon>Pseudonocardiaceae</taxon>
        <taxon>Amycolatopsis</taxon>
    </lineage>
</organism>
<keyword evidence="2" id="KW-0418">Kinase</keyword>
<dbReference type="Pfam" id="PF13671">
    <property type="entry name" value="AAA_33"/>
    <property type="match status" value="1"/>
</dbReference>
<feature type="region of interest" description="Disordered" evidence="1">
    <location>
        <begin position="180"/>
        <end position="199"/>
    </location>
</feature>
<comment type="caution">
    <text evidence="2">The sequence shown here is derived from an EMBL/GenBank/DDBJ whole genome shotgun (WGS) entry which is preliminary data.</text>
</comment>
<dbReference type="SUPFAM" id="SSF52540">
    <property type="entry name" value="P-loop containing nucleoside triphosphate hydrolases"/>
    <property type="match status" value="1"/>
</dbReference>
<dbReference type="Proteomes" id="UP000242444">
    <property type="component" value="Unassembled WGS sequence"/>
</dbReference>
<name>A0A263DBD0_9PSEU</name>
<keyword evidence="3" id="KW-1185">Reference proteome</keyword>
<evidence type="ECO:0000256" key="1">
    <source>
        <dbReference type="SAM" id="MobiDB-lite"/>
    </source>
</evidence>
<dbReference type="OrthoDB" id="1649389at2"/>
<dbReference type="AlphaFoldDB" id="A0A263DBD0"/>
<proteinExistence type="predicted"/>
<evidence type="ECO:0000313" key="3">
    <source>
        <dbReference type="Proteomes" id="UP000242444"/>
    </source>
</evidence>
<evidence type="ECO:0000313" key="2">
    <source>
        <dbReference type="EMBL" id="OZM74806.1"/>
    </source>
</evidence>
<sequence length="199" mass="20407">MTTAEVIVLTGSPGAGKTTVAGVLAGAAEHGVHLHADDFWHFIRGGAVPPYLPEAHAQNAVVLDVLAGAALRYASGGYLVVCDGIVGPWFLDAFREAFSGGTVALHYVVLRPDEETAVARAVARDPRGGRTLTDPEPVRLMHAQFAALGELEPHAIDTSGLDVDATVEAVRASVRAGTHRLGLGGVSPRPPAAPGGTAG</sequence>
<dbReference type="InterPro" id="IPR027417">
    <property type="entry name" value="P-loop_NTPase"/>
</dbReference>
<dbReference type="EMBL" id="NKYE01000001">
    <property type="protein sequence ID" value="OZM74806.1"/>
    <property type="molecule type" value="Genomic_DNA"/>
</dbReference>
<dbReference type="Gene3D" id="3.40.50.300">
    <property type="entry name" value="P-loop containing nucleotide triphosphate hydrolases"/>
    <property type="match status" value="1"/>
</dbReference>
<dbReference type="InParanoid" id="A0A263DBD0"/>
<keyword evidence="2" id="KW-0808">Transferase</keyword>
<reference evidence="2 3" key="1">
    <citation type="submission" date="2017-07" db="EMBL/GenBank/DDBJ databases">
        <title>Amycolatopsis antarcticus sp. nov., isolated from the surface of an Antarcticus brown macroalga.</title>
        <authorList>
            <person name="Wang J."/>
            <person name="Leiva S."/>
            <person name="Huang J."/>
            <person name="Huang Y."/>
        </authorList>
    </citation>
    <scope>NUCLEOTIDE SEQUENCE [LARGE SCALE GENOMIC DNA]</scope>
    <source>
        <strain evidence="2 3">AU-G6</strain>
    </source>
</reference>
<dbReference type="GO" id="GO:0016301">
    <property type="term" value="F:kinase activity"/>
    <property type="evidence" value="ECO:0007669"/>
    <property type="project" value="UniProtKB-KW"/>
</dbReference>
<gene>
    <name evidence="2" type="ORF">CFN78_00855</name>
</gene>
<protein>
    <submittedName>
        <fullName evidence="2">Shikimate kinase</fullName>
    </submittedName>
</protein>
<accession>A0A263DBD0</accession>
<dbReference type="RefSeq" id="WP_094860591.1">
    <property type="nucleotide sequence ID" value="NZ_NKYE01000001.1"/>
</dbReference>